<dbReference type="AlphaFoldDB" id="A0A165BQY4"/>
<protein>
    <submittedName>
        <fullName evidence="2">Uncharacterized protein</fullName>
    </submittedName>
</protein>
<accession>A0A165BQY4</accession>
<dbReference type="GeneID" id="63827023"/>
<feature type="region of interest" description="Disordered" evidence="1">
    <location>
        <begin position="1"/>
        <end position="92"/>
    </location>
</feature>
<dbReference type="RefSeq" id="XP_040759234.1">
    <property type="nucleotide sequence ID" value="XM_040909994.1"/>
</dbReference>
<dbReference type="EMBL" id="KV427664">
    <property type="protein sequence ID" value="KZT01494.1"/>
    <property type="molecule type" value="Genomic_DNA"/>
</dbReference>
<proteinExistence type="predicted"/>
<gene>
    <name evidence="2" type="ORF">LAESUDRAFT_731199</name>
</gene>
<feature type="compositionally biased region" description="Basic residues" evidence="1">
    <location>
        <begin position="81"/>
        <end position="92"/>
    </location>
</feature>
<reference evidence="2 3" key="1">
    <citation type="journal article" date="2016" name="Mol. Biol. Evol.">
        <title>Comparative Genomics of Early-Diverging Mushroom-Forming Fungi Provides Insights into the Origins of Lignocellulose Decay Capabilities.</title>
        <authorList>
            <person name="Nagy L.G."/>
            <person name="Riley R."/>
            <person name="Tritt A."/>
            <person name="Adam C."/>
            <person name="Daum C."/>
            <person name="Floudas D."/>
            <person name="Sun H."/>
            <person name="Yadav J.S."/>
            <person name="Pangilinan J."/>
            <person name="Larsson K.H."/>
            <person name="Matsuura K."/>
            <person name="Barry K."/>
            <person name="Labutti K."/>
            <person name="Kuo R."/>
            <person name="Ohm R.A."/>
            <person name="Bhattacharya S.S."/>
            <person name="Shirouzu T."/>
            <person name="Yoshinaga Y."/>
            <person name="Martin F.M."/>
            <person name="Grigoriev I.V."/>
            <person name="Hibbett D.S."/>
        </authorList>
    </citation>
    <scope>NUCLEOTIDE SEQUENCE [LARGE SCALE GENOMIC DNA]</scope>
    <source>
        <strain evidence="2 3">93-53</strain>
    </source>
</reference>
<feature type="non-terminal residue" evidence="2">
    <location>
        <position position="1"/>
    </location>
</feature>
<evidence type="ECO:0000313" key="2">
    <source>
        <dbReference type="EMBL" id="KZT01494.1"/>
    </source>
</evidence>
<evidence type="ECO:0000313" key="3">
    <source>
        <dbReference type="Proteomes" id="UP000076871"/>
    </source>
</evidence>
<feature type="non-terminal residue" evidence="2">
    <location>
        <position position="92"/>
    </location>
</feature>
<sequence length="92" mass="10229">TQPHTVCRSSPGHETPTSRRTQTKFTDINPPYRTLDTAAPAAPPVSHLLPWTALDDSPRLAPTDNKPAPTWTLRHPPLSQRVHRLASRLPRA</sequence>
<organism evidence="2 3">
    <name type="scientific">Laetiporus sulphureus 93-53</name>
    <dbReference type="NCBI Taxonomy" id="1314785"/>
    <lineage>
        <taxon>Eukaryota</taxon>
        <taxon>Fungi</taxon>
        <taxon>Dikarya</taxon>
        <taxon>Basidiomycota</taxon>
        <taxon>Agaricomycotina</taxon>
        <taxon>Agaricomycetes</taxon>
        <taxon>Polyporales</taxon>
        <taxon>Laetiporus</taxon>
    </lineage>
</organism>
<dbReference type="InParanoid" id="A0A165BQY4"/>
<evidence type="ECO:0000256" key="1">
    <source>
        <dbReference type="SAM" id="MobiDB-lite"/>
    </source>
</evidence>
<dbReference type="Proteomes" id="UP000076871">
    <property type="component" value="Unassembled WGS sequence"/>
</dbReference>
<name>A0A165BQY4_9APHY</name>
<keyword evidence="3" id="KW-1185">Reference proteome</keyword>